<dbReference type="KEGG" id="tdu:QJT80_04495"/>
<sequence length="52" mass="5912">MNTEAPTPPEPHECCGNGCEPCVWDIYREALRKWQEAQQALNETASKDKTHP</sequence>
<dbReference type="Proteomes" id="UP001300672">
    <property type="component" value="Chromosome"/>
</dbReference>
<reference evidence="2" key="2">
    <citation type="submission" date="2023-04" db="EMBL/GenBank/DDBJ databases">
        <authorList>
            <person name="Beletskiy A.V."/>
            <person name="Mardanov A.V."/>
            <person name="Ravin N.V."/>
        </authorList>
    </citation>
    <scope>NUCLEOTIDE SEQUENCE</scope>
    <source>
        <strain evidence="2">GKL-01</strain>
    </source>
</reference>
<dbReference type="PANTHER" id="PTHR21193">
    <property type="entry name" value="OXIDOREDUCTASE-LIKE DOMAIN-CONTAINING PROTEIN 1"/>
    <property type="match status" value="1"/>
</dbReference>
<feature type="domain" description="Oxidoreductase-like" evidence="1">
    <location>
        <begin position="6"/>
        <end position="41"/>
    </location>
</feature>
<evidence type="ECO:0000313" key="2">
    <source>
        <dbReference type="EMBL" id="WGZ91738.1"/>
    </source>
</evidence>
<proteinExistence type="predicted"/>
<reference evidence="2" key="1">
    <citation type="journal article" date="2023" name="Int. J. Mol. Sci.">
        <title>Metagenomics Revealed a New Genus 'Candidatus Thiocaldithrix dubininis' gen. nov., sp. nov. and a New Species 'Candidatus Thiothrix putei' sp. nov. in the Family Thiotrichaceae, Some Members of Which Have Traits of Both Na+- and H+-Motive Energetics.</title>
        <authorList>
            <person name="Ravin N.V."/>
            <person name="Muntyan M.S."/>
            <person name="Smolyakov D.D."/>
            <person name="Rudenko T.S."/>
            <person name="Beletsky A.V."/>
            <person name="Mardanov A.V."/>
            <person name="Grabovich M.Y."/>
        </authorList>
    </citation>
    <scope>NUCLEOTIDE SEQUENCE</scope>
    <source>
        <strain evidence="2">GKL-01</strain>
    </source>
</reference>
<dbReference type="InterPro" id="IPR019180">
    <property type="entry name" value="Oxidoreductase-like_N"/>
</dbReference>
<accession>A0AA95H929</accession>
<dbReference type="EMBL" id="CP124755">
    <property type="protein sequence ID" value="WGZ91738.1"/>
    <property type="molecule type" value="Genomic_DNA"/>
</dbReference>
<dbReference type="InterPro" id="IPR039251">
    <property type="entry name" value="OXLD1"/>
</dbReference>
<name>A0AA95H929_9GAMM</name>
<dbReference type="Pfam" id="PF09791">
    <property type="entry name" value="Oxidored-like"/>
    <property type="match status" value="1"/>
</dbReference>
<evidence type="ECO:0000259" key="1">
    <source>
        <dbReference type="Pfam" id="PF09791"/>
    </source>
</evidence>
<dbReference type="PANTHER" id="PTHR21193:SF3">
    <property type="entry name" value="OXIDOREDUCTASE-LIKE DOMAIN-CONTAINING PROTEIN 1"/>
    <property type="match status" value="1"/>
</dbReference>
<protein>
    <submittedName>
        <fullName evidence="2">Oxidoreductase-like domain-containing protein</fullName>
    </submittedName>
</protein>
<organism evidence="2">
    <name type="scientific">Candidatus Thiocaldithrix dubininis</name>
    <dbReference type="NCBI Taxonomy" id="3080823"/>
    <lineage>
        <taxon>Bacteria</taxon>
        <taxon>Pseudomonadati</taxon>
        <taxon>Pseudomonadota</taxon>
        <taxon>Gammaproteobacteria</taxon>
        <taxon>Thiotrichales</taxon>
        <taxon>Thiotrichaceae</taxon>
        <taxon>Candidatus Thiocaldithrix</taxon>
    </lineage>
</organism>
<dbReference type="AlphaFoldDB" id="A0AA95H929"/>
<gene>
    <name evidence="2" type="ORF">QJT80_04495</name>
</gene>